<reference evidence="1 2" key="1">
    <citation type="submission" date="2017-07" db="EMBL/GenBank/DDBJ databases">
        <title>Whole genome sequence of Streptococcus tigurinus, strain osk_001, isolated from post-mortem material.</title>
        <authorList>
            <person name="Yoshizawa H."/>
            <person name="Motooka D."/>
            <person name="Katada R."/>
            <person name="Matsumoto Y."/>
            <person name="Nakamura S."/>
            <person name="Morii E."/>
            <person name="Iida T."/>
            <person name="Matsumoto H."/>
        </authorList>
    </citation>
    <scope>NUCLEOTIDE SEQUENCE [LARGE SCALE GENOMIC DNA]</scope>
    <source>
        <strain evidence="2">osk_001</strain>
    </source>
</reference>
<dbReference type="EMBL" id="AP018338">
    <property type="protein sequence ID" value="BBA09027.1"/>
    <property type="molecule type" value="Genomic_DNA"/>
</dbReference>
<gene>
    <name evidence="1" type="ORF">STO1_014230</name>
</gene>
<evidence type="ECO:0000313" key="1">
    <source>
        <dbReference type="EMBL" id="BBA09027.1"/>
    </source>
</evidence>
<evidence type="ECO:0000313" key="2">
    <source>
        <dbReference type="Proteomes" id="UP000218665"/>
    </source>
</evidence>
<dbReference type="Proteomes" id="UP000218665">
    <property type="component" value="Chromosome"/>
</dbReference>
<name>A0A223ZVF9_STROR</name>
<proteinExistence type="predicted"/>
<sequence>MAIVDKVLIDDFTQHVELFSSKEQQMTEEKYLHTEKDYLDLLLAVRRKFLKNLIKLEMSGKIAHKKMWGKSVIDKQKSLGSKAFPVVFRCPLQGSNLRPID</sequence>
<accession>A0A223ZVF9</accession>
<organism evidence="1 2">
    <name type="scientific">Streptococcus oralis subsp. tigurinus</name>
    <dbReference type="NCBI Taxonomy" id="1077464"/>
    <lineage>
        <taxon>Bacteria</taxon>
        <taxon>Bacillati</taxon>
        <taxon>Bacillota</taxon>
        <taxon>Bacilli</taxon>
        <taxon>Lactobacillales</taxon>
        <taxon>Streptococcaceae</taxon>
        <taxon>Streptococcus</taxon>
    </lineage>
</organism>
<protein>
    <submittedName>
        <fullName evidence="1">Uncharacterized protein</fullName>
    </submittedName>
</protein>
<dbReference type="AlphaFoldDB" id="A0A223ZVF9"/>